<dbReference type="GO" id="GO:0006508">
    <property type="term" value="P:proteolysis"/>
    <property type="evidence" value="ECO:0007669"/>
    <property type="project" value="UniProtKB-KW"/>
</dbReference>
<evidence type="ECO:0000313" key="9">
    <source>
        <dbReference type="EMBL" id="ORY70185.1"/>
    </source>
</evidence>
<dbReference type="Pfam" id="PF00648">
    <property type="entry name" value="Peptidase_C2"/>
    <property type="match status" value="1"/>
</dbReference>
<dbReference type="InterPro" id="IPR022684">
    <property type="entry name" value="Calpain_cysteine_protease"/>
</dbReference>
<feature type="active site" evidence="5">
    <location>
        <position position="481"/>
    </location>
</feature>
<dbReference type="InParanoid" id="A0A1Y2EHB7"/>
<dbReference type="PANTHER" id="PTHR10183:SF379">
    <property type="entry name" value="CALPAIN-5"/>
    <property type="match status" value="1"/>
</dbReference>
<comment type="caution">
    <text evidence="9">The sequence shown here is derived from an EMBL/GenBank/DDBJ whole genome shotgun (WGS) entry which is preliminary data.</text>
</comment>
<protein>
    <recommendedName>
        <fullName evidence="8">Calpain catalytic domain-containing protein</fullName>
    </recommendedName>
</protein>
<dbReference type="Gene3D" id="3.90.70.10">
    <property type="entry name" value="Cysteine proteinases"/>
    <property type="match status" value="1"/>
</dbReference>
<dbReference type="Proteomes" id="UP000193689">
    <property type="component" value="Unassembled WGS sequence"/>
</dbReference>
<dbReference type="PANTHER" id="PTHR10183">
    <property type="entry name" value="CALPAIN"/>
    <property type="match status" value="1"/>
</dbReference>
<evidence type="ECO:0000256" key="6">
    <source>
        <dbReference type="PROSITE-ProRule" id="PRU00239"/>
    </source>
</evidence>
<dbReference type="PROSITE" id="PS50203">
    <property type="entry name" value="CALPAIN_CAT"/>
    <property type="match status" value="1"/>
</dbReference>
<dbReference type="EMBL" id="MCFJ01000002">
    <property type="protein sequence ID" value="ORY70185.1"/>
    <property type="molecule type" value="Genomic_DNA"/>
</dbReference>
<organism evidence="9 10">
    <name type="scientific">Pseudomassariella vexata</name>
    <dbReference type="NCBI Taxonomy" id="1141098"/>
    <lineage>
        <taxon>Eukaryota</taxon>
        <taxon>Fungi</taxon>
        <taxon>Dikarya</taxon>
        <taxon>Ascomycota</taxon>
        <taxon>Pezizomycotina</taxon>
        <taxon>Sordariomycetes</taxon>
        <taxon>Xylariomycetidae</taxon>
        <taxon>Amphisphaeriales</taxon>
        <taxon>Pseudomassariaceae</taxon>
        <taxon>Pseudomassariella</taxon>
    </lineage>
</organism>
<dbReference type="InterPro" id="IPR038765">
    <property type="entry name" value="Papain-like_cys_pep_sf"/>
</dbReference>
<dbReference type="InterPro" id="IPR001300">
    <property type="entry name" value="Peptidase_C2_calpain_cat"/>
</dbReference>
<sequence>MVNTEVPSSNIDAYALFEALTGRKIDRPLSSGAMSEDYDVVQNENDSLGREPTPDSRPKDVHVGAINPYALVEAMIGHRLDRHSMSSARIISDVLQTDYDELFDLKHDSVLFAGLKLNRQDRRAEELDEKDTKILQEKDLVTPDLSRVQKLEDLEKLGLKGFGESRVKMARMQNGKLRLVVDADSIARTVNNRDITMTLNELATRFRREKGEWTPPNSEWRDVREALYQNIPQRIIGDLNRFSLNGQSYNGQYNNNNQISMNNCTHRNRFDDPVQGALSNSWLIAAIFSVFWANPSVINRAPRENHRRREEDNDEHNRRHRDRLQIKFHDKGGRNNSKTETVEVDFEVPVNNSSNDPVYCRSSDGADIWPSLYEKAFAKWMSNSRSERPDITQTAHGDPIKAMAQINGREPHYYFCDKHNSDDLVGLVRHCSVNFKTINPMAAYTHASGQIYRGTNLVANHAYSVLGWTNHGDRQYIILRNPWGVTEPVGLTSYPGLLDRVEPAFWRPACLLDQDGVLALEASSFKEYFSCIGVAK</sequence>
<keyword evidence="4" id="KW-0788">Thiol protease</keyword>
<name>A0A1Y2EHB7_9PEZI</name>
<accession>A0A1Y2EHB7</accession>
<evidence type="ECO:0000256" key="5">
    <source>
        <dbReference type="PIRSR" id="PIRSR622684-1"/>
    </source>
</evidence>
<evidence type="ECO:0000256" key="2">
    <source>
        <dbReference type="ARBA" id="ARBA00022670"/>
    </source>
</evidence>
<evidence type="ECO:0000256" key="7">
    <source>
        <dbReference type="SAM" id="MobiDB-lite"/>
    </source>
</evidence>
<dbReference type="RefSeq" id="XP_040720135.1">
    <property type="nucleotide sequence ID" value="XM_040864876.1"/>
</dbReference>
<keyword evidence="2" id="KW-0645">Protease</keyword>
<feature type="domain" description="Calpain catalytic" evidence="8">
    <location>
        <begin position="272"/>
        <end position="536"/>
    </location>
</feature>
<dbReference type="GeneID" id="63781088"/>
<dbReference type="SUPFAM" id="SSF54001">
    <property type="entry name" value="Cysteine proteinases"/>
    <property type="match status" value="1"/>
</dbReference>
<feature type="active site" evidence="5">
    <location>
        <position position="461"/>
    </location>
</feature>
<proteinExistence type="inferred from homology"/>
<evidence type="ECO:0000313" key="10">
    <source>
        <dbReference type="Proteomes" id="UP000193689"/>
    </source>
</evidence>
<keyword evidence="10" id="KW-1185">Reference proteome</keyword>
<comment type="similarity">
    <text evidence="1">Belongs to the peptidase C2 family.</text>
</comment>
<evidence type="ECO:0000256" key="4">
    <source>
        <dbReference type="ARBA" id="ARBA00022807"/>
    </source>
</evidence>
<comment type="caution">
    <text evidence="6">Lacks conserved residue(s) required for the propagation of feature annotation.</text>
</comment>
<dbReference type="STRING" id="1141098.A0A1Y2EHB7"/>
<dbReference type="AlphaFoldDB" id="A0A1Y2EHB7"/>
<evidence type="ECO:0000256" key="3">
    <source>
        <dbReference type="ARBA" id="ARBA00022801"/>
    </source>
</evidence>
<keyword evidence="3" id="KW-0378">Hydrolase</keyword>
<dbReference type="GO" id="GO:0004198">
    <property type="term" value="F:calcium-dependent cysteine-type endopeptidase activity"/>
    <property type="evidence" value="ECO:0007669"/>
    <property type="project" value="InterPro"/>
</dbReference>
<gene>
    <name evidence="9" type="ORF">BCR38DRAFT_503387</name>
</gene>
<evidence type="ECO:0000259" key="8">
    <source>
        <dbReference type="PROSITE" id="PS50203"/>
    </source>
</evidence>
<reference evidence="9 10" key="1">
    <citation type="submission" date="2016-07" db="EMBL/GenBank/DDBJ databases">
        <title>Pervasive Adenine N6-methylation of Active Genes in Fungi.</title>
        <authorList>
            <consortium name="DOE Joint Genome Institute"/>
            <person name="Mondo S.J."/>
            <person name="Dannebaum R.O."/>
            <person name="Kuo R.C."/>
            <person name="Labutti K."/>
            <person name="Haridas S."/>
            <person name="Kuo A."/>
            <person name="Salamov A."/>
            <person name="Ahrendt S.R."/>
            <person name="Lipzen A."/>
            <person name="Sullivan W."/>
            <person name="Andreopoulos W.B."/>
            <person name="Clum A."/>
            <person name="Lindquist E."/>
            <person name="Daum C."/>
            <person name="Ramamoorthy G.K."/>
            <person name="Gryganskyi A."/>
            <person name="Culley D."/>
            <person name="Magnuson J.K."/>
            <person name="James T.Y."/>
            <person name="O'Malley M.A."/>
            <person name="Stajich J.E."/>
            <person name="Spatafora J.W."/>
            <person name="Visel A."/>
            <person name="Grigoriev I.V."/>
        </authorList>
    </citation>
    <scope>NUCLEOTIDE SEQUENCE [LARGE SCALE GENOMIC DNA]</scope>
    <source>
        <strain evidence="9 10">CBS 129021</strain>
    </source>
</reference>
<evidence type="ECO:0000256" key="1">
    <source>
        <dbReference type="ARBA" id="ARBA00007623"/>
    </source>
</evidence>
<dbReference type="OrthoDB" id="424753at2759"/>
<feature type="region of interest" description="Disordered" evidence="7">
    <location>
        <begin position="303"/>
        <end position="324"/>
    </location>
</feature>